<reference evidence="2" key="1">
    <citation type="submission" date="2020-06" db="EMBL/GenBank/DDBJ databases">
        <title>Insight into the genomes of haloalkaliphilic bacilli from Kenyan soda lakes.</title>
        <authorList>
            <person name="Mwirichia R."/>
            <person name="Villamizar G.C."/>
            <person name="Poehlein A."/>
            <person name="Mugweru J."/>
            <person name="Kipnyargis A."/>
            <person name="Kiplimo D."/>
            <person name="Orwa P."/>
            <person name="Daniel R."/>
        </authorList>
    </citation>
    <scope>NUCLEOTIDE SEQUENCE</scope>
    <source>
        <strain evidence="2">B1096_S55</strain>
    </source>
</reference>
<organism evidence="2 3">
    <name type="scientific">Salipaludibacillus agaradhaerens</name>
    <name type="common">Bacillus agaradhaerens</name>
    <dbReference type="NCBI Taxonomy" id="76935"/>
    <lineage>
        <taxon>Bacteria</taxon>
        <taxon>Bacillati</taxon>
        <taxon>Bacillota</taxon>
        <taxon>Bacilli</taxon>
        <taxon>Bacillales</taxon>
        <taxon>Bacillaceae</taxon>
    </lineage>
</organism>
<keyword evidence="1" id="KW-0812">Transmembrane</keyword>
<accession>A0A9Q4FY80</accession>
<comment type="caution">
    <text evidence="2">The sequence shown here is derived from an EMBL/GenBank/DDBJ whole genome shotgun (WGS) entry which is preliminary data.</text>
</comment>
<proteinExistence type="predicted"/>
<keyword evidence="1" id="KW-1133">Transmembrane helix</keyword>
<dbReference type="Proteomes" id="UP001057753">
    <property type="component" value="Unassembled WGS sequence"/>
</dbReference>
<dbReference type="EMBL" id="JABXYM010000001">
    <property type="protein sequence ID" value="MCR6097380.1"/>
    <property type="molecule type" value="Genomic_DNA"/>
</dbReference>
<dbReference type="AlphaFoldDB" id="A0A9Q4FY80"/>
<keyword evidence="3" id="KW-1185">Reference proteome</keyword>
<keyword evidence="1" id="KW-0472">Membrane</keyword>
<evidence type="ECO:0000313" key="2">
    <source>
        <dbReference type="EMBL" id="MCR6097380.1"/>
    </source>
</evidence>
<evidence type="ECO:0000313" key="3">
    <source>
        <dbReference type="Proteomes" id="UP001057753"/>
    </source>
</evidence>
<sequence length="75" mass="8501">MKKHYILLSLLSLISGMILIFFIQILDVYRDLAIKTTNYEGDLNYTLLSSNLIIVPMILLSMAVLFLIVGIIAKK</sequence>
<protein>
    <submittedName>
        <fullName evidence="2">Uncharacterized protein</fullName>
    </submittedName>
</protein>
<feature type="transmembrane region" description="Helical" evidence="1">
    <location>
        <begin position="7"/>
        <end position="26"/>
    </location>
</feature>
<evidence type="ECO:0000256" key="1">
    <source>
        <dbReference type="SAM" id="Phobius"/>
    </source>
</evidence>
<feature type="transmembrane region" description="Helical" evidence="1">
    <location>
        <begin position="46"/>
        <end position="73"/>
    </location>
</feature>
<name>A0A9Q4FY80_SALAG</name>
<gene>
    <name evidence="2" type="ORF">HXA33_12580</name>
</gene>